<dbReference type="InterPro" id="IPR050312">
    <property type="entry name" value="IolE/XylAMocC-like"/>
</dbReference>
<dbReference type="GO" id="GO:0016853">
    <property type="term" value="F:isomerase activity"/>
    <property type="evidence" value="ECO:0007669"/>
    <property type="project" value="UniProtKB-KW"/>
</dbReference>
<dbReference type="OrthoDB" id="5360893at2759"/>
<dbReference type="Gene3D" id="3.20.20.150">
    <property type="entry name" value="Divalent-metal-dependent TIM barrel enzymes"/>
    <property type="match status" value="1"/>
</dbReference>
<dbReference type="Proteomes" id="UP000807353">
    <property type="component" value="Unassembled WGS sequence"/>
</dbReference>
<feature type="region of interest" description="Disordered" evidence="1">
    <location>
        <begin position="389"/>
        <end position="412"/>
    </location>
</feature>
<dbReference type="InterPro" id="IPR013022">
    <property type="entry name" value="Xyl_isomerase-like_TIM-brl"/>
</dbReference>
<reference evidence="3" key="1">
    <citation type="submission" date="2020-11" db="EMBL/GenBank/DDBJ databases">
        <authorList>
            <consortium name="DOE Joint Genome Institute"/>
            <person name="Ahrendt S."/>
            <person name="Riley R."/>
            <person name="Andreopoulos W."/>
            <person name="Labutti K."/>
            <person name="Pangilinan J."/>
            <person name="Ruiz-Duenas F.J."/>
            <person name="Barrasa J.M."/>
            <person name="Sanchez-Garcia M."/>
            <person name="Camarero S."/>
            <person name="Miyauchi S."/>
            <person name="Serrano A."/>
            <person name="Linde D."/>
            <person name="Babiker R."/>
            <person name="Drula E."/>
            <person name="Ayuso-Fernandez I."/>
            <person name="Pacheco R."/>
            <person name="Padilla G."/>
            <person name="Ferreira P."/>
            <person name="Barriuso J."/>
            <person name="Kellner H."/>
            <person name="Castanera R."/>
            <person name="Alfaro M."/>
            <person name="Ramirez L."/>
            <person name="Pisabarro A.G."/>
            <person name="Kuo A."/>
            <person name="Tritt A."/>
            <person name="Lipzen A."/>
            <person name="He G."/>
            <person name="Yan M."/>
            <person name="Ng V."/>
            <person name="Cullen D."/>
            <person name="Martin F."/>
            <person name="Rosso M.-N."/>
            <person name="Henrissat B."/>
            <person name="Hibbett D."/>
            <person name="Martinez A.T."/>
            <person name="Grigoriev I.V."/>
        </authorList>
    </citation>
    <scope>NUCLEOTIDE SEQUENCE</scope>
    <source>
        <strain evidence="3">CBS 247.69</strain>
    </source>
</reference>
<keyword evidence="3" id="KW-0413">Isomerase</keyword>
<feature type="domain" description="Xylose isomerase-like TIM barrel" evidence="2">
    <location>
        <begin position="31"/>
        <end position="348"/>
    </location>
</feature>
<name>A0A9P5YDM8_9AGAR</name>
<keyword evidence="4" id="KW-1185">Reference proteome</keyword>
<protein>
    <submittedName>
        <fullName evidence="3">Xylose isomerase-like protein</fullName>
    </submittedName>
</protein>
<organism evidence="3 4">
    <name type="scientific">Collybia nuda</name>
    <dbReference type="NCBI Taxonomy" id="64659"/>
    <lineage>
        <taxon>Eukaryota</taxon>
        <taxon>Fungi</taxon>
        <taxon>Dikarya</taxon>
        <taxon>Basidiomycota</taxon>
        <taxon>Agaricomycotina</taxon>
        <taxon>Agaricomycetes</taxon>
        <taxon>Agaricomycetidae</taxon>
        <taxon>Agaricales</taxon>
        <taxon>Tricholomatineae</taxon>
        <taxon>Clitocybaceae</taxon>
        <taxon>Collybia</taxon>
    </lineage>
</organism>
<dbReference type="SUPFAM" id="SSF51658">
    <property type="entry name" value="Xylose isomerase-like"/>
    <property type="match status" value="1"/>
</dbReference>
<dbReference type="InterPro" id="IPR036237">
    <property type="entry name" value="Xyl_isomerase-like_sf"/>
</dbReference>
<sequence>MQPTFHPKFAIASLSLGSCAYHSLPTKIGVAGALGYDGIEIFFPDFEAFVDEVKQGLHANLFPSPLPKSSIRDLERTCAAALSTLCKSHNLVIPVIQPLRNFENFADQQQLDAALDAAERWFDLMPYFDCDLLLVCSNFIEGPHPIHSGATTVSSYLDAQVHAFRLLGERARKYGARVGYEPLAWGTVVDRWEYVWNVVQRVGMPNVGVILDSFNTLGNQYADPSTPTSIRTGVTLDAIRTNFDILKVTIPASKIFFYQIADAHRPLNPVPDLPEAPARMTWSRASRLFPCEDPDLSSCLEKSNDHKTWLWKHTGFLPVTEMTCVLHGMGYDGWWSLEVFNTSLMETDKGCPARHGERGIFGLRRLWEGTQDSIGMVKARSQQEVRLVTPPLDNREGEDTESENSELESIEDGRGDANVKIVEFNPTSNMVVPEPATAPELIVDKFEGQASSWNASFRVLYFMQMSQLKIQPQISGRLKQLLVNTIRMLAKKRLENSLTVL</sequence>
<dbReference type="Pfam" id="PF01261">
    <property type="entry name" value="AP_endonuc_2"/>
    <property type="match status" value="1"/>
</dbReference>
<feature type="compositionally biased region" description="Acidic residues" evidence="1">
    <location>
        <begin position="396"/>
        <end position="410"/>
    </location>
</feature>
<evidence type="ECO:0000256" key="1">
    <source>
        <dbReference type="SAM" id="MobiDB-lite"/>
    </source>
</evidence>
<evidence type="ECO:0000313" key="3">
    <source>
        <dbReference type="EMBL" id="KAF9465946.1"/>
    </source>
</evidence>
<accession>A0A9P5YDM8</accession>
<gene>
    <name evidence="3" type="ORF">BDZ94DRAFT_1234245</name>
</gene>
<evidence type="ECO:0000313" key="4">
    <source>
        <dbReference type="Proteomes" id="UP000807353"/>
    </source>
</evidence>
<dbReference type="PANTHER" id="PTHR12110">
    <property type="entry name" value="HYDROXYPYRUVATE ISOMERASE"/>
    <property type="match status" value="1"/>
</dbReference>
<comment type="caution">
    <text evidence="3">The sequence shown here is derived from an EMBL/GenBank/DDBJ whole genome shotgun (WGS) entry which is preliminary data.</text>
</comment>
<dbReference type="PANTHER" id="PTHR12110:SF21">
    <property type="entry name" value="XYLOSE ISOMERASE-LIKE TIM BARREL DOMAIN-CONTAINING PROTEIN"/>
    <property type="match status" value="1"/>
</dbReference>
<proteinExistence type="predicted"/>
<evidence type="ECO:0000259" key="2">
    <source>
        <dbReference type="Pfam" id="PF01261"/>
    </source>
</evidence>
<dbReference type="EMBL" id="MU150244">
    <property type="protein sequence ID" value="KAF9465946.1"/>
    <property type="molecule type" value="Genomic_DNA"/>
</dbReference>
<dbReference type="AlphaFoldDB" id="A0A9P5YDM8"/>